<protein>
    <recommendedName>
        <fullName evidence="3">Secreted protein</fullName>
    </recommendedName>
</protein>
<proteinExistence type="predicted"/>
<dbReference type="EMBL" id="JACTNZ010000006">
    <property type="protein sequence ID" value="KAG5543022.1"/>
    <property type="molecule type" value="Genomic_DNA"/>
</dbReference>
<keyword evidence="2" id="KW-1185">Reference proteome</keyword>
<evidence type="ECO:0008006" key="3">
    <source>
        <dbReference type="Google" id="ProtNLM"/>
    </source>
</evidence>
<dbReference type="Proteomes" id="UP000823749">
    <property type="component" value="Chromosome 6"/>
</dbReference>
<accession>A0AAV6JQP4</accession>
<evidence type="ECO:0000313" key="1">
    <source>
        <dbReference type="EMBL" id="KAG5543022.1"/>
    </source>
</evidence>
<sequence>MIRALALVAANLFLTRLFHHSSSSLSFCHSSSAVDGPRRGYGSQLSFHIYIYDDRARDWQPRVVDVQPRRQDLLPRDDHIANSGASSIVH</sequence>
<gene>
    <name evidence="1" type="ORF">RHGRI_015943</name>
</gene>
<dbReference type="AlphaFoldDB" id="A0AAV6JQP4"/>
<reference evidence="1 2" key="1">
    <citation type="submission" date="2020-08" db="EMBL/GenBank/DDBJ databases">
        <title>Plant Genome Project.</title>
        <authorList>
            <person name="Zhang R.-G."/>
        </authorList>
    </citation>
    <scope>NUCLEOTIDE SEQUENCE [LARGE SCALE GENOMIC DNA]</scope>
    <source>
        <strain evidence="1">WSP0</strain>
        <tissue evidence="1">Leaf</tissue>
    </source>
</reference>
<name>A0AAV6JQP4_9ERIC</name>
<comment type="caution">
    <text evidence="1">The sequence shown here is derived from an EMBL/GenBank/DDBJ whole genome shotgun (WGS) entry which is preliminary data.</text>
</comment>
<evidence type="ECO:0000313" key="2">
    <source>
        <dbReference type="Proteomes" id="UP000823749"/>
    </source>
</evidence>
<organism evidence="1 2">
    <name type="scientific">Rhododendron griersonianum</name>
    <dbReference type="NCBI Taxonomy" id="479676"/>
    <lineage>
        <taxon>Eukaryota</taxon>
        <taxon>Viridiplantae</taxon>
        <taxon>Streptophyta</taxon>
        <taxon>Embryophyta</taxon>
        <taxon>Tracheophyta</taxon>
        <taxon>Spermatophyta</taxon>
        <taxon>Magnoliopsida</taxon>
        <taxon>eudicotyledons</taxon>
        <taxon>Gunneridae</taxon>
        <taxon>Pentapetalae</taxon>
        <taxon>asterids</taxon>
        <taxon>Ericales</taxon>
        <taxon>Ericaceae</taxon>
        <taxon>Ericoideae</taxon>
        <taxon>Rhodoreae</taxon>
        <taxon>Rhododendron</taxon>
    </lineage>
</organism>